<evidence type="ECO:0000256" key="16">
    <source>
        <dbReference type="RuleBase" id="RU003848"/>
    </source>
</evidence>
<dbReference type="AlphaFoldDB" id="A0A376AA29"/>
<keyword evidence="17" id="KW-0175">Coiled coil</keyword>
<reference evidence="20" key="1">
    <citation type="submission" date="2018-07" db="EMBL/GenBank/DDBJ databases">
        <authorList>
            <person name="Peiro R."/>
            <person name="Begona"/>
            <person name="Cbmso G."/>
            <person name="Lopez M."/>
            <person name="Gonzalez S."/>
        </authorList>
    </citation>
    <scope>NUCLEOTIDE SEQUENCE [LARGE SCALE GENOMIC DNA]</scope>
</reference>
<keyword evidence="10 15" id="KW-0472">Membrane</keyword>
<evidence type="ECO:0000256" key="6">
    <source>
        <dbReference type="ARBA" id="ARBA00022692"/>
    </source>
</evidence>
<evidence type="ECO:0000256" key="4">
    <source>
        <dbReference type="ARBA" id="ARBA00022475"/>
    </source>
</evidence>
<evidence type="ECO:0000313" key="19">
    <source>
        <dbReference type="EMBL" id="SSC64313.1"/>
    </source>
</evidence>
<evidence type="ECO:0000256" key="13">
    <source>
        <dbReference type="ARBA" id="ARBA00025614"/>
    </source>
</evidence>
<comment type="subunit">
    <text evidence="14 15">F-type ATPases have 2 components, F(1) - the catalytic core - and F(0) - the membrane proton channel. F(1) has five subunits: alpha(3), beta(3), gamma(1), delta(1), epsilon(1). F(0) has three main subunits: a(1), b(2) and c(10-14). The alpha and beta chains form an alternating ring which encloses part of the gamma chain. F(1) is attached to F(0) by a central stalk formed by the gamma and epsilon chains, while a peripheral stalk is formed by the delta and b chains.</text>
</comment>
<evidence type="ECO:0000256" key="5">
    <source>
        <dbReference type="ARBA" id="ARBA00022547"/>
    </source>
</evidence>
<dbReference type="GO" id="GO:0046961">
    <property type="term" value="F:proton-transporting ATPase activity, rotational mechanism"/>
    <property type="evidence" value="ECO:0007669"/>
    <property type="project" value="TreeGrafter"/>
</dbReference>
<proteinExistence type="inferred from homology"/>
<evidence type="ECO:0000256" key="17">
    <source>
        <dbReference type="SAM" id="Coils"/>
    </source>
</evidence>
<dbReference type="NCBIfam" id="NF006612">
    <property type="entry name" value="PRK09174.1"/>
    <property type="match status" value="1"/>
</dbReference>
<evidence type="ECO:0000256" key="2">
    <source>
        <dbReference type="ARBA" id="ARBA00005513"/>
    </source>
</evidence>
<keyword evidence="8 15" id="KW-1133">Transmembrane helix</keyword>
<keyword evidence="7 15" id="KW-0375">Hydrogen ion transport</keyword>
<evidence type="ECO:0000256" key="9">
    <source>
        <dbReference type="ARBA" id="ARBA00023065"/>
    </source>
</evidence>
<dbReference type="GO" id="GO:0005886">
    <property type="term" value="C:plasma membrane"/>
    <property type="evidence" value="ECO:0007669"/>
    <property type="project" value="UniProtKB-SubCell"/>
</dbReference>
<dbReference type="InterPro" id="IPR050059">
    <property type="entry name" value="ATP_synthase_B_chain"/>
</dbReference>
<protein>
    <recommendedName>
        <fullName evidence="15">ATP synthase subunit b</fullName>
    </recommendedName>
    <alternativeName>
        <fullName evidence="15">ATP synthase F(0) sector subunit b</fullName>
    </alternativeName>
    <alternativeName>
        <fullName evidence="15">ATPase subunit I</fullName>
    </alternativeName>
    <alternativeName>
        <fullName evidence="15">F-type ATPase subunit b</fullName>
        <shortName evidence="15">F-ATPase subunit b</shortName>
    </alternativeName>
</protein>
<keyword evidence="4 15" id="KW-1003">Cell membrane</keyword>
<feature type="compositionally biased region" description="Basic and acidic residues" evidence="18">
    <location>
        <begin position="29"/>
        <end position="39"/>
    </location>
</feature>
<evidence type="ECO:0000313" key="20">
    <source>
        <dbReference type="Proteomes" id="UP000254764"/>
    </source>
</evidence>
<dbReference type="PANTHER" id="PTHR33445">
    <property type="entry name" value="ATP SYNTHASE SUBUNIT B', CHLOROPLASTIC"/>
    <property type="match status" value="1"/>
</dbReference>
<dbReference type="Pfam" id="PF00430">
    <property type="entry name" value="ATP-synt_B"/>
    <property type="match status" value="1"/>
</dbReference>
<evidence type="ECO:0000256" key="10">
    <source>
        <dbReference type="ARBA" id="ARBA00023136"/>
    </source>
</evidence>
<dbReference type="GO" id="GO:0046933">
    <property type="term" value="F:proton-transporting ATP synthase activity, rotational mechanism"/>
    <property type="evidence" value="ECO:0007669"/>
    <property type="project" value="UniProtKB-UniRule"/>
</dbReference>
<evidence type="ECO:0000256" key="7">
    <source>
        <dbReference type="ARBA" id="ARBA00022781"/>
    </source>
</evidence>
<feature type="region of interest" description="Disordered" evidence="18">
    <location>
        <begin position="1"/>
        <end position="39"/>
    </location>
</feature>
<comment type="similarity">
    <text evidence="2 15 16">Belongs to the ATPase B chain family.</text>
</comment>
<dbReference type="GO" id="GO:0045259">
    <property type="term" value="C:proton-transporting ATP synthase complex"/>
    <property type="evidence" value="ECO:0007669"/>
    <property type="project" value="UniProtKB-KW"/>
</dbReference>
<evidence type="ECO:0000256" key="1">
    <source>
        <dbReference type="ARBA" id="ARBA00004377"/>
    </source>
</evidence>
<dbReference type="HAMAP" id="MF_01398">
    <property type="entry name" value="ATP_synth_b_bprime"/>
    <property type="match status" value="1"/>
</dbReference>
<accession>A0A376AA29</accession>
<organism evidence="19 20">
    <name type="scientific">Ciceribacter selenitireducens ATCC BAA-1503</name>
    <dbReference type="NCBI Taxonomy" id="1336235"/>
    <lineage>
        <taxon>Bacteria</taxon>
        <taxon>Pseudomonadati</taxon>
        <taxon>Pseudomonadota</taxon>
        <taxon>Alphaproteobacteria</taxon>
        <taxon>Hyphomicrobiales</taxon>
        <taxon>Rhizobiaceae</taxon>
        <taxon>Ciceribacter</taxon>
    </lineage>
</organism>
<dbReference type="CDD" id="cd06503">
    <property type="entry name" value="ATP-synt_Fo_b"/>
    <property type="match status" value="1"/>
</dbReference>
<comment type="function">
    <text evidence="13">Component of the F(0) channel, it forms part of the peripheral stalk, linking F(1) to F(0). The b'-subunit is a diverged and duplicated form of b found in plants and photosynthetic bacteria.</text>
</comment>
<evidence type="ECO:0000256" key="3">
    <source>
        <dbReference type="ARBA" id="ARBA00022448"/>
    </source>
</evidence>
<evidence type="ECO:0000256" key="18">
    <source>
        <dbReference type="SAM" id="MobiDB-lite"/>
    </source>
</evidence>
<keyword evidence="5 15" id="KW-0138">CF(0)</keyword>
<dbReference type="PANTHER" id="PTHR33445:SF1">
    <property type="entry name" value="ATP SYNTHASE SUBUNIT B"/>
    <property type="match status" value="1"/>
</dbReference>
<evidence type="ECO:0000256" key="14">
    <source>
        <dbReference type="ARBA" id="ARBA00025830"/>
    </source>
</evidence>
<evidence type="ECO:0000256" key="12">
    <source>
        <dbReference type="ARBA" id="ARBA00025198"/>
    </source>
</evidence>
<dbReference type="InterPro" id="IPR002146">
    <property type="entry name" value="ATP_synth_b/b'su_bac/chlpt"/>
</dbReference>
<name>A0A376AA29_9HYPH</name>
<dbReference type="RefSeq" id="WP_115671501.1">
    <property type="nucleotide sequence ID" value="NZ_UEYP01000010.1"/>
</dbReference>
<dbReference type="STRING" id="1336235.GCA_000518785_02552"/>
<keyword evidence="6 15" id="KW-0812">Transmembrane</keyword>
<evidence type="ECO:0000256" key="15">
    <source>
        <dbReference type="HAMAP-Rule" id="MF_01398"/>
    </source>
</evidence>
<evidence type="ECO:0000256" key="8">
    <source>
        <dbReference type="ARBA" id="ARBA00022989"/>
    </source>
</evidence>
<keyword evidence="3 15" id="KW-0813">Transport</keyword>
<sequence>MFVTPAYAQETPAPGQTPAEAAPAQGQVHTEEAPAHGEVHTETGVAQDAGHGGGVFPPFDQSTYASQLLWLVITFGLFYVLMQKVIVPRVGGILENRHDRIAQDLDEAARLKGEADTAIETYERELAAARAKAGQIAATARDSAKAKADAERTAIEAELAGKVAAAEARIAEIKAKAFAEVDTIAVDTVGSIVEQLIGTKATAADIKAAVSGAAAKQGA</sequence>
<keyword evidence="20" id="KW-1185">Reference proteome</keyword>
<feature type="transmembrane region" description="Helical" evidence="15">
    <location>
        <begin position="64"/>
        <end position="82"/>
    </location>
</feature>
<comment type="subcellular location">
    <subcellularLocation>
        <location evidence="1">Cell inner membrane</location>
        <topology evidence="1">Single-pass membrane protein</topology>
    </subcellularLocation>
    <subcellularLocation>
        <location evidence="15">Cell membrane</location>
        <topology evidence="15">Single-pass membrane protein</topology>
    </subcellularLocation>
</comment>
<keyword evidence="11 15" id="KW-0066">ATP synthesis</keyword>
<dbReference type="Proteomes" id="UP000254764">
    <property type="component" value="Unassembled WGS sequence"/>
</dbReference>
<comment type="function">
    <text evidence="12 15">F(1)F(0) ATP synthase produces ATP from ADP in the presence of a proton or sodium gradient. F-type ATPases consist of two structural domains, F(1) containing the extramembraneous catalytic core and F(0) containing the membrane proton channel, linked together by a central stalk and a peripheral stalk. During catalysis, ATP synthesis in the catalytic domain of F(1) is coupled via a rotary mechanism of the central stalk subunits to proton translocation.</text>
</comment>
<dbReference type="EMBL" id="UEYP01000010">
    <property type="protein sequence ID" value="SSC64313.1"/>
    <property type="molecule type" value="Genomic_DNA"/>
</dbReference>
<dbReference type="OrthoDB" id="9805716at2"/>
<feature type="coiled-coil region" evidence="17">
    <location>
        <begin position="105"/>
        <end position="176"/>
    </location>
</feature>
<gene>
    <name evidence="15" type="primary">atpF</name>
    <name evidence="19" type="ORF">RHIZ70_21</name>
</gene>
<evidence type="ECO:0000256" key="11">
    <source>
        <dbReference type="ARBA" id="ARBA00023310"/>
    </source>
</evidence>
<keyword evidence="9 15" id="KW-0406">Ion transport</keyword>